<dbReference type="InterPro" id="IPR035901">
    <property type="entry name" value="GIY-YIG_endonuc_sf"/>
</dbReference>
<dbReference type="PROSITE" id="PS50164">
    <property type="entry name" value="GIY_YIG"/>
    <property type="match status" value="1"/>
</dbReference>
<evidence type="ECO:0000259" key="1">
    <source>
        <dbReference type="PROSITE" id="PS50164"/>
    </source>
</evidence>
<dbReference type="Pfam" id="PF01541">
    <property type="entry name" value="GIY-YIG"/>
    <property type="match status" value="1"/>
</dbReference>
<sequence>MQNKKFHVYAINIDGLVYVGATNDMKRRLKDHRTRCFNPNAKHYPCKFYTYIRDKYNREEAYEKINNGHVILCTVDNKEEARIAEQEYINTMGTLNGKMEINNISNTDRCKLYRAKNHEARRNAEIAYDQSKEGKKKRAEYRINNAEKAKERVTCEKCGHESTRKHISDHKRKGLCI</sequence>
<dbReference type="Gene3D" id="3.40.1440.10">
    <property type="entry name" value="GIY-YIG endonuclease"/>
    <property type="match status" value="1"/>
</dbReference>
<organism evidence="2">
    <name type="scientific">viral metagenome</name>
    <dbReference type="NCBI Taxonomy" id="1070528"/>
    <lineage>
        <taxon>unclassified sequences</taxon>
        <taxon>metagenomes</taxon>
        <taxon>organismal metagenomes</taxon>
    </lineage>
</organism>
<accession>A0A6C0JC86</accession>
<dbReference type="EMBL" id="MN740355">
    <property type="protein sequence ID" value="QHU02177.1"/>
    <property type="molecule type" value="Genomic_DNA"/>
</dbReference>
<dbReference type="AlphaFoldDB" id="A0A6C0JC86"/>
<evidence type="ECO:0000313" key="2">
    <source>
        <dbReference type="EMBL" id="QHU02177.1"/>
    </source>
</evidence>
<dbReference type="SUPFAM" id="SSF82771">
    <property type="entry name" value="GIY-YIG endonuclease"/>
    <property type="match status" value="1"/>
</dbReference>
<dbReference type="InterPro" id="IPR000305">
    <property type="entry name" value="GIY-YIG_endonuc"/>
</dbReference>
<reference evidence="2" key="1">
    <citation type="journal article" date="2020" name="Nature">
        <title>Giant virus diversity and host interactions through global metagenomics.</title>
        <authorList>
            <person name="Schulz F."/>
            <person name="Roux S."/>
            <person name="Paez-Espino D."/>
            <person name="Jungbluth S."/>
            <person name="Walsh D.A."/>
            <person name="Denef V.J."/>
            <person name="McMahon K.D."/>
            <person name="Konstantinidis K.T."/>
            <person name="Eloe-Fadrosh E.A."/>
            <person name="Kyrpides N.C."/>
            <person name="Woyke T."/>
        </authorList>
    </citation>
    <scope>NUCLEOTIDE SEQUENCE</scope>
    <source>
        <strain evidence="2">GVMAG-M-3300025880-75</strain>
    </source>
</reference>
<name>A0A6C0JC86_9ZZZZ</name>
<proteinExistence type="predicted"/>
<feature type="domain" description="GIY-YIG" evidence="1">
    <location>
        <begin position="1"/>
        <end position="101"/>
    </location>
</feature>
<protein>
    <recommendedName>
        <fullName evidence="1">GIY-YIG domain-containing protein</fullName>
    </recommendedName>
</protein>